<dbReference type="AlphaFoldDB" id="A0A430PYR4"/>
<dbReference type="PANTHER" id="PTHR11485:SF29">
    <property type="entry name" value="TRANSFERRIN 2"/>
    <property type="match status" value="1"/>
</dbReference>
<dbReference type="Gene3D" id="3.40.190.10">
    <property type="entry name" value="Periplasmic binding protein-like II"/>
    <property type="match status" value="4"/>
</dbReference>
<dbReference type="PROSITE" id="PS51408">
    <property type="entry name" value="TRANSFERRIN_LIKE_4"/>
    <property type="match status" value="2"/>
</dbReference>
<dbReference type="GO" id="GO:0006826">
    <property type="term" value="P:iron ion transport"/>
    <property type="evidence" value="ECO:0007669"/>
    <property type="project" value="TreeGrafter"/>
</dbReference>
<proteinExistence type="predicted"/>
<accession>A0A430PYR4</accession>
<dbReference type="PANTHER" id="PTHR11485">
    <property type="entry name" value="TRANSFERRIN"/>
    <property type="match status" value="1"/>
</dbReference>
<dbReference type="GO" id="GO:0005886">
    <property type="term" value="C:plasma membrane"/>
    <property type="evidence" value="ECO:0007669"/>
    <property type="project" value="TreeGrafter"/>
</dbReference>
<dbReference type="SMART" id="SM00094">
    <property type="entry name" value="TR_FER"/>
    <property type="match status" value="1"/>
</dbReference>
<dbReference type="GO" id="GO:0055037">
    <property type="term" value="C:recycling endosome"/>
    <property type="evidence" value="ECO:0007669"/>
    <property type="project" value="TreeGrafter"/>
</dbReference>
<dbReference type="GO" id="GO:0005615">
    <property type="term" value="C:extracellular space"/>
    <property type="evidence" value="ECO:0007669"/>
    <property type="project" value="TreeGrafter"/>
</dbReference>
<organism evidence="2 3">
    <name type="scientific">Schistosoma bovis</name>
    <name type="common">Blood fluke</name>
    <dbReference type="NCBI Taxonomy" id="6184"/>
    <lineage>
        <taxon>Eukaryota</taxon>
        <taxon>Metazoa</taxon>
        <taxon>Spiralia</taxon>
        <taxon>Lophotrochozoa</taxon>
        <taxon>Platyhelminthes</taxon>
        <taxon>Trematoda</taxon>
        <taxon>Digenea</taxon>
        <taxon>Strigeidida</taxon>
        <taxon>Schistosomatoidea</taxon>
        <taxon>Schistosomatidae</taxon>
        <taxon>Schistosoma</taxon>
    </lineage>
</organism>
<name>A0A430PYR4_SCHBO</name>
<feature type="domain" description="Transferrin-like" evidence="1">
    <location>
        <begin position="241"/>
        <end position="354"/>
    </location>
</feature>
<evidence type="ECO:0000313" key="2">
    <source>
        <dbReference type="EMBL" id="RTG80590.1"/>
    </source>
</evidence>
<sequence length="354" mass="39465">EFNCMKLINEKQADLMNLDVGLAYYGSSLYSLRPIAVENYAISNAPNARNLYYYAVMVKPISISIDPTNLRGKEICSAGAGTAEGWVMPVGTLISDLRAIPVTQCNSVVQNLIRYLGDSCIPNSLSEIFNPFGDNTQEVCRLCYNTGLSDWCGSLDRYSGNQGALRCLREHTENFESKYKPVVAFLRDQEVELASGDGFPKENYELLCSSKMPKQVNTFSNQYPSFKKALEKLESCPLPTLGWCVIDEFEMSKCQRMSSAFSAKRIQPEMFCLQANSTIDCMKLIKDGYADMVTLEAGDLNYGNGPFYYAVAIVEKVNPGLLISNWRHRRTCHSGVGKAAGWIIPLNTVLDTRQ</sequence>
<dbReference type="Proteomes" id="UP000290809">
    <property type="component" value="Unassembled WGS sequence"/>
</dbReference>
<reference evidence="2 3" key="1">
    <citation type="journal article" date="2019" name="PLoS Pathog.">
        <title>Genome sequence of the bovine parasite Schistosoma bovis Tanzania.</title>
        <authorList>
            <person name="Oey H."/>
            <person name="Zakrzewski M."/>
            <person name="Gobert G."/>
            <person name="Gravermann K."/>
            <person name="Stoye J."/>
            <person name="Jones M."/>
            <person name="Mcmanus D."/>
            <person name="Krause L."/>
        </authorList>
    </citation>
    <scope>NUCLEOTIDE SEQUENCE [LARGE SCALE GENOMIC DNA]</scope>
    <source>
        <strain evidence="2 3">TAN1997</strain>
    </source>
</reference>
<dbReference type="InterPro" id="IPR001156">
    <property type="entry name" value="Transferrin-like_dom"/>
</dbReference>
<protein>
    <recommendedName>
        <fullName evidence="1">Transferrin-like domain-containing protein</fullName>
    </recommendedName>
</protein>
<dbReference type="STRING" id="6184.A0A430PYR4"/>
<feature type="domain" description="Transferrin-like" evidence="1">
    <location>
        <begin position="1"/>
        <end position="210"/>
    </location>
</feature>
<dbReference type="EMBL" id="QMKO01004019">
    <property type="protein sequence ID" value="RTG80590.1"/>
    <property type="molecule type" value="Genomic_DNA"/>
</dbReference>
<dbReference type="SUPFAM" id="SSF53850">
    <property type="entry name" value="Periplasmic binding protein-like II"/>
    <property type="match status" value="2"/>
</dbReference>
<dbReference type="Pfam" id="PF00405">
    <property type="entry name" value="Transferrin"/>
    <property type="match status" value="2"/>
</dbReference>
<dbReference type="GO" id="GO:0005769">
    <property type="term" value="C:early endosome"/>
    <property type="evidence" value="ECO:0007669"/>
    <property type="project" value="TreeGrafter"/>
</dbReference>
<evidence type="ECO:0000313" key="3">
    <source>
        <dbReference type="Proteomes" id="UP000290809"/>
    </source>
</evidence>
<feature type="non-terminal residue" evidence="2">
    <location>
        <position position="354"/>
    </location>
</feature>
<dbReference type="PRINTS" id="PR00422">
    <property type="entry name" value="TRANSFERRIN"/>
</dbReference>
<comment type="caution">
    <text evidence="2">The sequence shown here is derived from an EMBL/GenBank/DDBJ whole genome shotgun (WGS) entry which is preliminary data.</text>
</comment>
<keyword evidence="3" id="KW-1185">Reference proteome</keyword>
<feature type="non-terminal residue" evidence="2">
    <location>
        <position position="1"/>
    </location>
</feature>
<evidence type="ECO:0000259" key="1">
    <source>
        <dbReference type="PROSITE" id="PS51408"/>
    </source>
</evidence>
<gene>
    <name evidence="2" type="ORF">DC041_0003994</name>
</gene>